<dbReference type="eggNOG" id="COG0607">
    <property type="taxonomic scope" value="Bacteria"/>
</dbReference>
<dbReference type="InterPro" id="IPR036873">
    <property type="entry name" value="Rhodanese-like_dom_sf"/>
</dbReference>
<keyword evidence="4" id="KW-0274">FAD</keyword>
<evidence type="ECO:0000256" key="4">
    <source>
        <dbReference type="ARBA" id="ARBA00022827"/>
    </source>
</evidence>
<dbReference type="InterPro" id="IPR004099">
    <property type="entry name" value="Pyr_nucl-diS_OxRdtase_dimer"/>
</dbReference>
<dbReference type="PRINTS" id="PR00368">
    <property type="entry name" value="FADPNR"/>
</dbReference>
<dbReference type="InterPro" id="IPR001763">
    <property type="entry name" value="Rhodanese-like_dom"/>
</dbReference>
<dbReference type="HOGENOM" id="CLU_003291_1_2_9"/>
<dbReference type="PROSITE" id="PS50206">
    <property type="entry name" value="RHODANESE_3"/>
    <property type="match status" value="1"/>
</dbReference>
<dbReference type="Proteomes" id="UP000005104">
    <property type="component" value="Chromosome"/>
</dbReference>
<dbReference type="InterPro" id="IPR016156">
    <property type="entry name" value="FAD/NAD-linked_Rdtase_dimer_sf"/>
</dbReference>
<dbReference type="Pfam" id="PF02852">
    <property type="entry name" value="Pyr_redox_dim"/>
    <property type="match status" value="1"/>
</dbReference>
<dbReference type="InterPro" id="IPR023753">
    <property type="entry name" value="FAD/NAD-binding_dom"/>
</dbReference>
<dbReference type="SMART" id="SM00450">
    <property type="entry name" value="RHOD"/>
    <property type="match status" value="1"/>
</dbReference>
<dbReference type="OrthoDB" id="9802028at2"/>
<dbReference type="PRINTS" id="PR00411">
    <property type="entry name" value="PNDRDTASEI"/>
</dbReference>
<evidence type="ECO:0000313" key="6">
    <source>
        <dbReference type="EMBL" id="EHQ90915.1"/>
    </source>
</evidence>
<comment type="cofactor">
    <cofactor evidence="1">
        <name>FAD</name>
        <dbReference type="ChEBI" id="CHEBI:57692"/>
    </cofactor>
</comment>
<evidence type="ECO:0000259" key="5">
    <source>
        <dbReference type="PROSITE" id="PS50206"/>
    </source>
</evidence>
<dbReference type="SUPFAM" id="SSF52821">
    <property type="entry name" value="Rhodanese/Cell cycle control phosphatase"/>
    <property type="match status" value="1"/>
</dbReference>
<evidence type="ECO:0000256" key="2">
    <source>
        <dbReference type="ARBA" id="ARBA00009130"/>
    </source>
</evidence>
<dbReference type="AlphaFoldDB" id="H5Y5X6"/>
<evidence type="ECO:0000256" key="1">
    <source>
        <dbReference type="ARBA" id="ARBA00001974"/>
    </source>
</evidence>
<feature type="domain" description="Rhodanese" evidence="5">
    <location>
        <begin position="465"/>
        <end position="550"/>
    </location>
</feature>
<organism evidence="6 7">
    <name type="scientific">Desulfosporosinus youngiae DSM 17734</name>
    <dbReference type="NCBI Taxonomy" id="768710"/>
    <lineage>
        <taxon>Bacteria</taxon>
        <taxon>Bacillati</taxon>
        <taxon>Bacillota</taxon>
        <taxon>Clostridia</taxon>
        <taxon>Eubacteriales</taxon>
        <taxon>Desulfitobacteriaceae</taxon>
        <taxon>Desulfosporosinus</taxon>
    </lineage>
</organism>
<protein>
    <submittedName>
        <fullName evidence="6">NAD(FAD)-dependent dehydrogenase</fullName>
    </submittedName>
</protein>
<proteinExistence type="inferred from homology"/>
<dbReference type="SUPFAM" id="SSF55424">
    <property type="entry name" value="FAD/NAD-linked reductases, dimerisation (C-terminal) domain"/>
    <property type="match status" value="1"/>
</dbReference>
<dbReference type="eggNOG" id="COG0446">
    <property type="taxonomic scope" value="Bacteria"/>
</dbReference>
<dbReference type="InterPro" id="IPR036188">
    <property type="entry name" value="FAD/NAD-bd_sf"/>
</dbReference>
<dbReference type="InterPro" id="IPR050260">
    <property type="entry name" value="FAD-bd_OxRdtase"/>
</dbReference>
<name>H5Y5X6_9FIRM</name>
<sequence>MGKKVLIVGGVAGGASAAARLRRLDEEMEIIIFERGEHISYANCGLPYYVSGVIAERDALLVQTPEGMVQRFGIDVRIYSEVTRVFPEEKVVEVQEANGRTYRESYDQLILSPGAAALRPPIPGIDDVQALVVRNVTDIDQIKNYIDEQQPQTAAVIGGGFIGLEMAENLHARGVETTIIEMSNQVMAPLDYEMAAILHEQIFNKGVNLILEDGVQSFAKNGKSTTITLQSGAQVETDLIIMAIGVKPEIKLAKEAGLEIGELGGIKVNERLQTSDPNIFAVGDAIEVKHFVTGQAALLPLAGPANKQGRIVADIIAGRDSKYEGTQGTAIAKVFDLVAASTGANEKLLKKLGIPYEISFTHSSSNAMYYPGSTRLSVKLIFERSGGRVLGAQIVGAQGADKRIDDIAGVIRRQGTIYDLQELELAYAPPFSSAKDPVNMAGYVAENIINGDVRMIQWTELSKMNMKELCIIDVRTEEERKSKFIRSSLHIPIDELRGRLSELPKDKEIIVYCEIGLRGYLAYRILTQHGFTKVRNLAGGWVTYYPAVFG</sequence>
<dbReference type="Gene3D" id="3.50.50.60">
    <property type="entry name" value="FAD/NAD(P)-binding domain"/>
    <property type="match status" value="2"/>
</dbReference>
<dbReference type="Gene3D" id="3.40.250.10">
    <property type="entry name" value="Rhodanese-like domain"/>
    <property type="match status" value="1"/>
</dbReference>
<dbReference type="SUPFAM" id="SSF51905">
    <property type="entry name" value="FAD/NAD(P)-binding domain"/>
    <property type="match status" value="1"/>
</dbReference>
<dbReference type="STRING" id="768710.DesyoDRAFT_3942"/>
<keyword evidence="3" id="KW-0285">Flavoprotein</keyword>
<evidence type="ECO:0000256" key="3">
    <source>
        <dbReference type="ARBA" id="ARBA00022630"/>
    </source>
</evidence>
<evidence type="ECO:0000313" key="7">
    <source>
        <dbReference type="Proteomes" id="UP000005104"/>
    </source>
</evidence>
<comment type="similarity">
    <text evidence="2">Belongs to the class-III pyridine nucleotide-disulfide oxidoreductase family.</text>
</comment>
<keyword evidence="7" id="KW-1185">Reference proteome</keyword>
<dbReference type="Pfam" id="PF07992">
    <property type="entry name" value="Pyr_redox_2"/>
    <property type="match status" value="1"/>
</dbReference>
<dbReference type="EMBL" id="CM001441">
    <property type="protein sequence ID" value="EHQ90915.1"/>
    <property type="molecule type" value="Genomic_DNA"/>
</dbReference>
<dbReference type="GO" id="GO:0016491">
    <property type="term" value="F:oxidoreductase activity"/>
    <property type="evidence" value="ECO:0007669"/>
    <property type="project" value="InterPro"/>
</dbReference>
<dbReference type="PANTHER" id="PTHR43429">
    <property type="entry name" value="PYRIDINE NUCLEOTIDE-DISULFIDE OXIDOREDUCTASE DOMAIN-CONTAINING"/>
    <property type="match status" value="1"/>
</dbReference>
<reference evidence="6 7" key="1">
    <citation type="submission" date="2011-11" db="EMBL/GenBank/DDBJ databases">
        <title>The Noncontiguous Finished genome of Desulfosporosinus youngiae DSM 17734.</title>
        <authorList>
            <consortium name="US DOE Joint Genome Institute (JGI-PGF)"/>
            <person name="Lucas S."/>
            <person name="Han J."/>
            <person name="Lapidus A."/>
            <person name="Cheng J.-F."/>
            <person name="Goodwin L."/>
            <person name="Pitluck S."/>
            <person name="Peters L."/>
            <person name="Ovchinnikova G."/>
            <person name="Lu M."/>
            <person name="Land M.L."/>
            <person name="Hauser L."/>
            <person name="Pester M."/>
            <person name="Spring S."/>
            <person name="Ollivier B."/>
            <person name="Rattei T."/>
            <person name="Klenk H.-P."/>
            <person name="Wagner M."/>
            <person name="Loy A."/>
            <person name="Woyke T.J."/>
        </authorList>
    </citation>
    <scope>NUCLEOTIDE SEQUENCE [LARGE SCALE GENOMIC DNA]</scope>
    <source>
        <strain evidence="6 7">DSM 17734</strain>
    </source>
</reference>
<dbReference type="RefSeq" id="WP_007785553.1">
    <property type="nucleotide sequence ID" value="NZ_CM001441.1"/>
</dbReference>
<dbReference type="Pfam" id="PF00581">
    <property type="entry name" value="Rhodanese"/>
    <property type="match status" value="1"/>
</dbReference>
<accession>H5Y5X6</accession>
<gene>
    <name evidence="6" type="ORF">DesyoDRAFT_3942</name>
</gene>